<keyword evidence="5" id="KW-0677">Repeat</keyword>
<keyword evidence="7 9" id="KW-0472">Membrane</keyword>
<dbReference type="CDD" id="cd14066">
    <property type="entry name" value="STKc_IRAK"/>
    <property type="match status" value="1"/>
</dbReference>
<dbReference type="SUPFAM" id="SSF56112">
    <property type="entry name" value="Protein kinase-like (PK-like)"/>
    <property type="match status" value="1"/>
</dbReference>
<dbReference type="FunFam" id="1.10.510.10:FF:000513">
    <property type="entry name" value="Protein NSP-INTERACTING KINASE 2"/>
    <property type="match status" value="1"/>
</dbReference>
<dbReference type="InterPro" id="IPR001245">
    <property type="entry name" value="Ser-Thr/Tyr_kinase_cat_dom"/>
</dbReference>
<dbReference type="PANTHER" id="PTHR48007:SF65">
    <property type="entry name" value="OS01G0577600 PROTEIN"/>
    <property type="match status" value="1"/>
</dbReference>
<evidence type="ECO:0000256" key="3">
    <source>
        <dbReference type="ARBA" id="ARBA00022692"/>
    </source>
</evidence>
<dbReference type="Pfam" id="PF00560">
    <property type="entry name" value="LRR_1"/>
    <property type="match status" value="2"/>
</dbReference>
<keyword evidence="3 9" id="KW-0812">Transmembrane</keyword>
<dbReference type="Pfam" id="PF07714">
    <property type="entry name" value="PK_Tyr_Ser-Thr"/>
    <property type="match status" value="1"/>
</dbReference>
<evidence type="ECO:0000256" key="5">
    <source>
        <dbReference type="ARBA" id="ARBA00022737"/>
    </source>
</evidence>
<feature type="compositionally biased region" description="Polar residues" evidence="8">
    <location>
        <begin position="246"/>
        <end position="259"/>
    </location>
</feature>
<dbReference type="Pfam" id="PF08263">
    <property type="entry name" value="LRRNT_2"/>
    <property type="match status" value="1"/>
</dbReference>
<sequence>MALKASLDPKNQFLKSWTPHSDPCSGAFEGVACNDQGRVANISLQGKGLWGEIPGTVAELRSLTGLYLHFNSLNGNIPKELTTLSQLTDLYLNVNNLSGEIPVGFGNMPNLQVLQLCYNRLTGSIPIQLRNLKKLSVLALQYNQLTGAIPATLGELKTLTRLDLSFNKLFGSVPAKLVEAPMLKVLDIRNNSLSGTIPQVFKSLGGGFQYENNPNLCGVGFPELQVCTASSEGWDPNRPEPYQPGNFSANSFPNSTSNHSTKDLPESVNLESNCSGAKCSKPSKSPQIGVVLGVTGLFVAFVVSGLFSFSWYRRQKQKIGSTFDPSDSRLSTDQVKEVYRKSASPLISLEYSNGWDPFAKGSGGFSQEVLESFMFNLEEVERATQCFSEVNLLGKSSFSATYRGVLRDGSVVAIKCIAKTSCNSDEAAFLKGLKMLTSLKHENLVKLRGFCCSRGRGECFLVYDLVPKGSLLQYLDIKEGTGLVLEWATRVSIITGVAKGIAYLHGSKGKKSAIVHQNISAENVLIDNNYKPMISDSGLHKLLADDIIFSMLKASAAMGYLAPEYTNTGRFTGKSDVYAFGMIIFQILTGKQKITQSVRQGAESCSFEDFIDQNLAGKFSESEATKLAKLALLCTHESFNHRPSMECVIQELSGLVCEKFTESAVAELLSAMAGGWNAKLIVEVWSQGGPMATSVGLAVAARHTGGRHVCIVPDERSRQDYIKAMRIGGAGGSGAWPMPEVVVGEAGAAMAGLSGVDFLVVDSKRRDFGRVLRVAKVSSRGAVFACKNVWQRNVSAFRWQWAVERGTRVVRSVLLPVGKGLDIAHIGSSNGGSGSSRKAPRRWIKHIDQRSGEEHVFRE</sequence>
<accession>A0A803NX80</accession>
<evidence type="ECO:0000256" key="7">
    <source>
        <dbReference type="ARBA" id="ARBA00023136"/>
    </source>
</evidence>
<dbReference type="FunFam" id="3.80.10.10:FF:000562">
    <property type="entry name" value="Protein NSP-INTERACTING KINASE 2"/>
    <property type="match status" value="1"/>
</dbReference>
<dbReference type="GO" id="GO:0005524">
    <property type="term" value="F:ATP binding"/>
    <property type="evidence" value="ECO:0007669"/>
    <property type="project" value="InterPro"/>
</dbReference>
<dbReference type="FunFam" id="3.30.200.20:FF:000371">
    <property type="entry name" value="Protein NSP-INTERACTING KINASE 2"/>
    <property type="match status" value="1"/>
</dbReference>
<dbReference type="Gene3D" id="1.10.510.10">
    <property type="entry name" value="Transferase(Phosphotransferase) domain 1"/>
    <property type="match status" value="1"/>
</dbReference>
<keyword evidence="4" id="KW-0732">Signal</keyword>
<dbReference type="GO" id="GO:0016020">
    <property type="term" value="C:membrane"/>
    <property type="evidence" value="ECO:0007669"/>
    <property type="project" value="UniProtKB-SubCell"/>
</dbReference>
<dbReference type="AlphaFoldDB" id="A0A803NX80"/>
<dbReference type="OMA" id="MNNPGLC"/>
<dbReference type="EnsemblPlants" id="evm.model.02.2318">
    <property type="protein sequence ID" value="cds.evm.model.02.2318"/>
    <property type="gene ID" value="evm.TU.02.2318"/>
</dbReference>
<evidence type="ECO:0000256" key="6">
    <source>
        <dbReference type="ARBA" id="ARBA00022989"/>
    </source>
</evidence>
<dbReference type="Pfam" id="PF13855">
    <property type="entry name" value="LRR_8"/>
    <property type="match status" value="1"/>
</dbReference>
<evidence type="ECO:0000256" key="4">
    <source>
        <dbReference type="ARBA" id="ARBA00022729"/>
    </source>
</evidence>
<evidence type="ECO:0000259" key="10">
    <source>
        <dbReference type="PROSITE" id="PS50011"/>
    </source>
</evidence>
<comment type="subcellular location">
    <subcellularLocation>
        <location evidence="1">Membrane</location>
        <topology evidence="1">Single-pass membrane protein</topology>
    </subcellularLocation>
</comment>
<dbReference type="PANTHER" id="PTHR48007">
    <property type="entry name" value="LEUCINE-RICH REPEAT RECEPTOR-LIKE PROTEIN KINASE PXC1"/>
    <property type="match status" value="1"/>
</dbReference>
<dbReference type="InterPro" id="IPR032675">
    <property type="entry name" value="LRR_dom_sf"/>
</dbReference>
<dbReference type="Gene3D" id="3.30.200.20">
    <property type="entry name" value="Phosphorylase Kinase, domain 1"/>
    <property type="match status" value="1"/>
</dbReference>
<dbReference type="SUPFAM" id="SSF52058">
    <property type="entry name" value="L domain-like"/>
    <property type="match status" value="1"/>
</dbReference>
<keyword evidence="12" id="KW-1185">Reference proteome</keyword>
<dbReference type="InterPro" id="IPR013210">
    <property type="entry name" value="LRR_N_plant-typ"/>
</dbReference>
<dbReference type="Gramene" id="evm.model.02.2318">
    <property type="protein sequence ID" value="cds.evm.model.02.2318"/>
    <property type="gene ID" value="evm.TU.02.2318"/>
</dbReference>
<dbReference type="InterPro" id="IPR000719">
    <property type="entry name" value="Prot_kinase_dom"/>
</dbReference>
<feature type="region of interest" description="Disordered" evidence="8">
    <location>
        <begin position="246"/>
        <end position="267"/>
    </location>
</feature>
<evidence type="ECO:0000313" key="12">
    <source>
        <dbReference type="Proteomes" id="UP000596661"/>
    </source>
</evidence>
<dbReference type="InterPro" id="IPR001611">
    <property type="entry name" value="Leu-rich_rpt"/>
</dbReference>
<reference evidence="11" key="1">
    <citation type="submission" date="2018-11" db="EMBL/GenBank/DDBJ databases">
        <authorList>
            <person name="Grassa J C."/>
        </authorList>
    </citation>
    <scope>NUCLEOTIDE SEQUENCE [LARGE SCALE GENOMIC DNA]</scope>
</reference>
<proteinExistence type="predicted"/>
<dbReference type="Pfam" id="PF07279">
    <property type="entry name" value="DUF1442"/>
    <property type="match status" value="1"/>
</dbReference>
<evidence type="ECO:0000313" key="11">
    <source>
        <dbReference type="EnsemblPlants" id="cds.evm.model.02.2318"/>
    </source>
</evidence>
<dbReference type="InterPro" id="IPR011009">
    <property type="entry name" value="Kinase-like_dom_sf"/>
</dbReference>
<feature type="transmembrane region" description="Helical" evidence="9">
    <location>
        <begin position="288"/>
        <end position="312"/>
    </location>
</feature>
<keyword evidence="6 9" id="KW-1133">Transmembrane helix</keyword>
<protein>
    <recommendedName>
        <fullName evidence="10">Protein kinase domain-containing protein</fullName>
    </recommendedName>
</protein>
<dbReference type="EMBL" id="UZAU01000235">
    <property type="status" value="NOT_ANNOTATED_CDS"/>
    <property type="molecule type" value="Genomic_DNA"/>
</dbReference>
<dbReference type="InterPro" id="IPR009902">
    <property type="entry name" value="DUF1442"/>
</dbReference>
<evidence type="ECO:0000256" key="1">
    <source>
        <dbReference type="ARBA" id="ARBA00004167"/>
    </source>
</evidence>
<dbReference type="InterPro" id="IPR046959">
    <property type="entry name" value="PRK1-6/SRF4-like"/>
</dbReference>
<feature type="domain" description="Protein kinase" evidence="10">
    <location>
        <begin position="387"/>
        <end position="661"/>
    </location>
</feature>
<dbReference type="Proteomes" id="UP000596661">
    <property type="component" value="Chromosome 2"/>
</dbReference>
<dbReference type="PROSITE" id="PS50011">
    <property type="entry name" value="PROTEIN_KINASE_DOM"/>
    <property type="match status" value="1"/>
</dbReference>
<reference evidence="11" key="2">
    <citation type="submission" date="2021-03" db="UniProtKB">
        <authorList>
            <consortium name="EnsemblPlants"/>
        </authorList>
    </citation>
    <scope>IDENTIFICATION</scope>
</reference>
<evidence type="ECO:0000256" key="9">
    <source>
        <dbReference type="SAM" id="Phobius"/>
    </source>
</evidence>
<name>A0A803NX80_CANSA</name>
<dbReference type="FunFam" id="3.80.10.10:FF:000129">
    <property type="entry name" value="Leucine-rich repeat receptor-like kinase"/>
    <property type="match status" value="1"/>
</dbReference>
<dbReference type="GO" id="GO:0004672">
    <property type="term" value="F:protein kinase activity"/>
    <property type="evidence" value="ECO:0007669"/>
    <property type="project" value="InterPro"/>
</dbReference>
<keyword evidence="2" id="KW-0433">Leucine-rich repeat</keyword>
<evidence type="ECO:0000256" key="2">
    <source>
        <dbReference type="ARBA" id="ARBA00022614"/>
    </source>
</evidence>
<evidence type="ECO:0000256" key="8">
    <source>
        <dbReference type="SAM" id="MobiDB-lite"/>
    </source>
</evidence>
<organism evidence="11 12">
    <name type="scientific">Cannabis sativa</name>
    <name type="common">Hemp</name>
    <name type="synonym">Marijuana</name>
    <dbReference type="NCBI Taxonomy" id="3483"/>
    <lineage>
        <taxon>Eukaryota</taxon>
        <taxon>Viridiplantae</taxon>
        <taxon>Streptophyta</taxon>
        <taxon>Embryophyta</taxon>
        <taxon>Tracheophyta</taxon>
        <taxon>Spermatophyta</taxon>
        <taxon>Magnoliopsida</taxon>
        <taxon>eudicotyledons</taxon>
        <taxon>Gunneridae</taxon>
        <taxon>Pentapetalae</taxon>
        <taxon>rosids</taxon>
        <taxon>fabids</taxon>
        <taxon>Rosales</taxon>
        <taxon>Cannabaceae</taxon>
        <taxon>Cannabis</taxon>
    </lineage>
</organism>
<dbReference type="Gene3D" id="3.80.10.10">
    <property type="entry name" value="Ribonuclease Inhibitor"/>
    <property type="match status" value="2"/>
</dbReference>